<dbReference type="AlphaFoldDB" id="A0A8H7IWZ7"/>
<proteinExistence type="predicted"/>
<sequence length="125" mass="13787">MADKLRDARELAFLHARCVGTGSADTGKHEFASNVARDTLNSFIGNPSLLQYAAIGLGQTREQTRVQLLERMVRPAGPPPEDEGVGSGQMMEKLERKRLKEEAVRLKLAASKEKRAKEAAVWAKK</sequence>
<keyword evidence="2" id="KW-1185">Reference proteome</keyword>
<gene>
    <name evidence="1" type="ORF">EKO04_009760</name>
</gene>
<evidence type="ECO:0000313" key="2">
    <source>
        <dbReference type="Proteomes" id="UP000651452"/>
    </source>
</evidence>
<name>A0A8H7IWZ7_9PLEO</name>
<dbReference type="GO" id="GO:0071011">
    <property type="term" value="C:precatalytic spliceosome"/>
    <property type="evidence" value="ECO:0007669"/>
    <property type="project" value="TreeGrafter"/>
</dbReference>
<dbReference type="GO" id="GO:0005686">
    <property type="term" value="C:U2 snRNP"/>
    <property type="evidence" value="ECO:0007669"/>
    <property type="project" value="TreeGrafter"/>
</dbReference>
<dbReference type="EMBL" id="RZGK01000018">
    <property type="protein sequence ID" value="KAF9692639.1"/>
    <property type="molecule type" value="Genomic_DNA"/>
</dbReference>
<organism evidence="1 2">
    <name type="scientific">Ascochyta lentis</name>
    <dbReference type="NCBI Taxonomy" id="205686"/>
    <lineage>
        <taxon>Eukaryota</taxon>
        <taxon>Fungi</taxon>
        <taxon>Dikarya</taxon>
        <taxon>Ascomycota</taxon>
        <taxon>Pezizomycotina</taxon>
        <taxon>Dothideomycetes</taxon>
        <taxon>Pleosporomycetidae</taxon>
        <taxon>Pleosporales</taxon>
        <taxon>Pleosporineae</taxon>
        <taxon>Didymellaceae</taxon>
        <taxon>Ascochyta</taxon>
    </lineage>
</organism>
<dbReference type="Proteomes" id="UP000651452">
    <property type="component" value="Unassembled WGS sequence"/>
</dbReference>
<reference evidence="1" key="2">
    <citation type="submission" date="2020-09" db="EMBL/GenBank/DDBJ databases">
        <title>Reference genome assembly for Australian Ascochyta lentis isolate Al4.</title>
        <authorList>
            <person name="Lee R.C."/>
            <person name="Farfan-Caceres L.M."/>
            <person name="Debler J.W."/>
            <person name="Williams A.H."/>
            <person name="Henares B.M."/>
        </authorList>
    </citation>
    <scope>NUCLEOTIDE SEQUENCE</scope>
    <source>
        <strain evidence="1">Al4</strain>
    </source>
</reference>
<protein>
    <submittedName>
        <fullName evidence="1">Uncharacterized protein</fullName>
    </submittedName>
</protein>
<dbReference type="GO" id="GO:0000398">
    <property type="term" value="P:mRNA splicing, via spliceosome"/>
    <property type="evidence" value="ECO:0007669"/>
    <property type="project" value="TreeGrafter"/>
</dbReference>
<dbReference type="InterPro" id="IPR009846">
    <property type="entry name" value="SF3b5/RDS3-10"/>
</dbReference>
<reference evidence="1" key="1">
    <citation type="submission" date="2018-12" db="EMBL/GenBank/DDBJ databases">
        <authorList>
            <person name="Syme R.A."/>
            <person name="Farfan-Caceres L."/>
            <person name="Lichtenzveig J."/>
        </authorList>
    </citation>
    <scope>NUCLEOTIDE SEQUENCE</scope>
    <source>
        <strain evidence="1">Al4</strain>
    </source>
</reference>
<comment type="caution">
    <text evidence="1">The sequence shown here is derived from an EMBL/GenBank/DDBJ whole genome shotgun (WGS) entry which is preliminary data.</text>
</comment>
<dbReference type="OrthoDB" id="274726at2759"/>
<dbReference type="Pfam" id="PF07189">
    <property type="entry name" value="SF3b10"/>
    <property type="match status" value="1"/>
</dbReference>
<dbReference type="PANTHER" id="PTHR20978">
    <property type="entry name" value="SPLICING FACTOR 3B SUBUNIT 5"/>
    <property type="match status" value="1"/>
</dbReference>
<dbReference type="PANTHER" id="PTHR20978:SF0">
    <property type="entry name" value="SPLICING FACTOR 3B SUBUNIT 5"/>
    <property type="match status" value="1"/>
</dbReference>
<evidence type="ECO:0000313" key="1">
    <source>
        <dbReference type="EMBL" id="KAF9692639.1"/>
    </source>
</evidence>
<accession>A0A8H7IWZ7</accession>